<keyword evidence="3" id="KW-0862">Zinc</keyword>
<evidence type="ECO:0000256" key="3">
    <source>
        <dbReference type="ARBA" id="ARBA00022833"/>
    </source>
</evidence>
<keyword evidence="7" id="KW-1185">Reference proteome</keyword>
<comment type="caution">
    <text evidence="6">The sequence shown here is derived from an EMBL/GenBank/DDBJ whole genome shotgun (WGS) entry which is preliminary data.</text>
</comment>
<evidence type="ECO:0000259" key="5">
    <source>
        <dbReference type="PROSITE" id="PS50865"/>
    </source>
</evidence>
<evidence type="ECO:0000256" key="2">
    <source>
        <dbReference type="ARBA" id="ARBA00022771"/>
    </source>
</evidence>
<evidence type="ECO:0000256" key="1">
    <source>
        <dbReference type="ARBA" id="ARBA00022723"/>
    </source>
</evidence>
<protein>
    <recommendedName>
        <fullName evidence="5">MYND-type domain-containing protein</fullName>
    </recommendedName>
</protein>
<gene>
    <name evidence="6" type="ORF">BXZ70DRAFT_906364</name>
</gene>
<proteinExistence type="predicted"/>
<evidence type="ECO:0000256" key="4">
    <source>
        <dbReference type="PROSITE-ProRule" id="PRU00134"/>
    </source>
</evidence>
<dbReference type="Gene3D" id="6.10.140.2220">
    <property type="match status" value="1"/>
</dbReference>
<dbReference type="SUPFAM" id="SSF144232">
    <property type="entry name" value="HIT/MYND zinc finger-like"/>
    <property type="match status" value="1"/>
</dbReference>
<dbReference type="Proteomes" id="UP000813824">
    <property type="component" value="Unassembled WGS sequence"/>
</dbReference>
<sequence>MPDGSKYPYATDVDPASYPGRQDLIQCQTCFRSKGDGTTLFKCSGCGIDKYCSKECQKRDWPKHKIKCRMNQHTSNIIPDRISDIPERLRHFTSKHRPVLAAAAYQALGLETDISRAHSNLFVVCLRPRQGNARPETAFIAVDAIVSSLDDISAELRGQIKKIDEVASAKGMACIFILMQCMETNVSNLVPFMISDSTAMTMAPDFAGRWKATMTKALNEGQVLK</sequence>
<keyword evidence="2 4" id="KW-0863">Zinc-finger</keyword>
<keyword evidence="1" id="KW-0479">Metal-binding</keyword>
<accession>A0A8K0XQZ7</accession>
<dbReference type="Pfam" id="PF01753">
    <property type="entry name" value="zf-MYND"/>
    <property type="match status" value="1"/>
</dbReference>
<dbReference type="PROSITE" id="PS50865">
    <property type="entry name" value="ZF_MYND_2"/>
    <property type="match status" value="1"/>
</dbReference>
<dbReference type="AlphaFoldDB" id="A0A8K0XQZ7"/>
<dbReference type="OrthoDB" id="341421at2759"/>
<dbReference type="PROSITE" id="PS01360">
    <property type="entry name" value="ZF_MYND_1"/>
    <property type="match status" value="1"/>
</dbReference>
<evidence type="ECO:0000313" key="6">
    <source>
        <dbReference type="EMBL" id="KAH8101791.1"/>
    </source>
</evidence>
<dbReference type="EMBL" id="JAEVFJ010000011">
    <property type="protein sequence ID" value="KAH8101791.1"/>
    <property type="molecule type" value="Genomic_DNA"/>
</dbReference>
<name>A0A8K0XQZ7_9AGAR</name>
<dbReference type="InterPro" id="IPR002893">
    <property type="entry name" value="Znf_MYND"/>
</dbReference>
<reference evidence="6" key="1">
    <citation type="journal article" date="2021" name="New Phytol.">
        <title>Evolutionary innovations through gain and loss of genes in the ectomycorrhizal Boletales.</title>
        <authorList>
            <person name="Wu G."/>
            <person name="Miyauchi S."/>
            <person name="Morin E."/>
            <person name="Kuo A."/>
            <person name="Drula E."/>
            <person name="Varga T."/>
            <person name="Kohler A."/>
            <person name="Feng B."/>
            <person name="Cao Y."/>
            <person name="Lipzen A."/>
            <person name="Daum C."/>
            <person name="Hundley H."/>
            <person name="Pangilinan J."/>
            <person name="Johnson J."/>
            <person name="Barry K."/>
            <person name="LaButti K."/>
            <person name="Ng V."/>
            <person name="Ahrendt S."/>
            <person name="Min B."/>
            <person name="Choi I.G."/>
            <person name="Park H."/>
            <person name="Plett J.M."/>
            <person name="Magnuson J."/>
            <person name="Spatafora J.W."/>
            <person name="Nagy L.G."/>
            <person name="Henrissat B."/>
            <person name="Grigoriev I.V."/>
            <person name="Yang Z.L."/>
            <person name="Xu J."/>
            <person name="Martin F.M."/>
        </authorList>
    </citation>
    <scope>NUCLEOTIDE SEQUENCE</scope>
    <source>
        <strain evidence="6">KKN 215</strain>
    </source>
</reference>
<feature type="domain" description="MYND-type" evidence="5">
    <location>
        <begin position="27"/>
        <end position="68"/>
    </location>
</feature>
<evidence type="ECO:0000313" key="7">
    <source>
        <dbReference type="Proteomes" id="UP000813824"/>
    </source>
</evidence>
<dbReference type="GO" id="GO:0008270">
    <property type="term" value="F:zinc ion binding"/>
    <property type="evidence" value="ECO:0007669"/>
    <property type="project" value="UniProtKB-KW"/>
</dbReference>
<organism evidence="6 7">
    <name type="scientific">Cristinia sonorae</name>
    <dbReference type="NCBI Taxonomy" id="1940300"/>
    <lineage>
        <taxon>Eukaryota</taxon>
        <taxon>Fungi</taxon>
        <taxon>Dikarya</taxon>
        <taxon>Basidiomycota</taxon>
        <taxon>Agaricomycotina</taxon>
        <taxon>Agaricomycetes</taxon>
        <taxon>Agaricomycetidae</taxon>
        <taxon>Agaricales</taxon>
        <taxon>Pleurotineae</taxon>
        <taxon>Stephanosporaceae</taxon>
        <taxon>Cristinia</taxon>
    </lineage>
</organism>